<dbReference type="EMBL" id="JAROKS010000020">
    <property type="protein sequence ID" value="KAK1791929.1"/>
    <property type="molecule type" value="Genomic_DNA"/>
</dbReference>
<organism evidence="3 4">
    <name type="scientific">Electrophorus voltai</name>
    <dbReference type="NCBI Taxonomy" id="2609070"/>
    <lineage>
        <taxon>Eukaryota</taxon>
        <taxon>Metazoa</taxon>
        <taxon>Chordata</taxon>
        <taxon>Craniata</taxon>
        <taxon>Vertebrata</taxon>
        <taxon>Euteleostomi</taxon>
        <taxon>Actinopterygii</taxon>
        <taxon>Neopterygii</taxon>
        <taxon>Teleostei</taxon>
        <taxon>Ostariophysi</taxon>
        <taxon>Gymnotiformes</taxon>
        <taxon>Gymnotoidei</taxon>
        <taxon>Gymnotidae</taxon>
        <taxon>Electrophorus</taxon>
    </lineage>
</organism>
<gene>
    <name evidence="3" type="ORF">P4O66_013904</name>
</gene>
<dbReference type="InterPro" id="IPR029063">
    <property type="entry name" value="SAM-dependent_MTases_sf"/>
</dbReference>
<reference evidence="3" key="1">
    <citation type="submission" date="2023-03" db="EMBL/GenBank/DDBJ databases">
        <title>Electrophorus voltai genome.</title>
        <authorList>
            <person name="Bian C."/>
        </authorList>
    </citation>
    <scope>NUCLEOTIDE SEQUENCE</scope>
    <source>
        <strain evidence="3">CB-2022</strain>
        <tissue evidence="3">Muscle</tissue>
    </source>
</reference>
<protein>
    <recommendedName>
        <fullName evidence="2">Methyltransferase domain-containing protein</fullName>
    </recommendedName>
</protein>
<dbReference type="Gene3D" id="3.40.50.150">
    <property type="entry name" value="Vaccinia Virus protein VP39"/>
    <property type="match status" value="1"/>
</dbReference>
<dbReference type="PANTHER" id="PTHR13369:SF0">
    <property type="entry name" value="GLUTATHIONE S-TRANSFERASE C-TERMINAL DOMAIN-CONTAINING PROTEIN"/>
    <property type="match status" value="1"/>
</dbReference>
<feature type="domain" description="Methyltransferase" evidence="2">
    <location>
        <begin position="665"/>
        <end position="820"/>
    </location>
</feature>
<name>A0AAD9DT99_9TELE</name>
<accession>A0AAD9DT99</accession>
<dbReference type="Pfam" id="PF13679">
    <property type="entry name" value="Methyltransf_32"/>
    <property type="match status" value="1"/>
</dbReference>
<proteinExistence type="predicted"/>
<feature type="region of interest" description="Disordered" evidence="1">
    <location>
        <begin position="213"/>
        <end position="250"/>
    </location>
</feature>
<comment type="caution">
    <text evidence="3">The sequence shown here is derived from an EMBL/GenBank/DDBJ whole genome shotgun (WGS) entry which is preliminary data.</text>
</comment>
<dbReference type="GO" id="GO:0005737">
    <property type="term" value="C:cytoplasm"/>
    <property type="evidence" value="ECO:0007669"/>
    <property type="project" value="TreeGrafter"/>
</dbReference>
<dbReference type="SUPFAM" id="SSF53335">
    <property type="entry name" value="S-adenosyl-L-methionine-dependent methyltransferases"/>
    <property type="match status" value="1"/>
</dbReference>
<feature type="region of interest" description="Disordered" evidence="1">
    <location>
        <begin position="599"/>
        <end position="623"/>
    </location>
</feature>
<feature type="compositionally biased region" description="Low complexity" evidence="1">
    <location>
        <begin position="221"/>
        <end position="235"/>
    </location>
</feature>
<sequence>MSECPEDCNFFTRVNMTHAEPSPGAARLFLEVSTVHGAPSLPLHSAISLFLLSYTECTSVHVHLVSTRAGSARALSGALPRSLPVSELKREDAPPLVRSCRLPAVLEADGRFCRAGLAVVLRCIIQRSCLERHGRRDVASLLGFKGTCLKACAEVSQWTRLCETDIPSAVEEHLLSPTEEGLQVPAAMLHLEHCLAEPVRVHNDDKLRRNKLRQQRNARNVQPGVPGEGGQQVCPTEPQGEDPSAEPRLAQPSEGVELSAALAKLSVDAVPAAATRECSDIRRVKTAELPDLEHVFAEGLYFTLTDVVLLPCVHRYLIEVVGWSLHGPMGRFPIVGVAGPMGRFPIVGVAGPMGRFPIVGVAGPMGRFPIVGVAGPMGRFPIVGVAGPMGRFPIVGVAGPMGRFPIVGSSLAQHAPHTLDRLPLLLRWYARVRELPAIVRAAHDCGMSLSSPQRSRTFSPAPGTPWPGDAQQESPRPSEEHFVGGPRPTLTKLQDFSGLARLCEFGLVHSCLWTLCAVERLARRTMWPDCTADSAHHMRACLKSPVLPVHLQNVPVQLSLCALAVRGASRENGIDAVFSPHPCPSWSLHWETLPSAVSPTEGRVPLSGAGTAPSSGGADSTRPLKVSWVSGTKTVNDPPLISYRCGKDIKDVLVRSKMSASRAVRKQQQLNNLVAMVMELARPGHTIVDFCSGGGHLGIVLAHTLPKCQVILVENKEESLARARERSSQLGLPNVSFIQANLDYFTGPFHVGRRDRRHALLDSSSEDGSFRAQTANRPMSSRFYSVALHACGVATDMVVDCCVQARAGFVVSPCCYGFIQNTLKFNFPRSKKFAETVTCKEHMILCRFADQTAVQLPAERRSIGKRCMGLVDLDRGWAAEAHGYSVRVMTMEPESCSPKNNMLVGILAEKDTAGH</sequence>
<evidence type="ECO:0000259" key="2">
    <source>
        <dbReference type="Pfam" id="PF13679"/>
    </source>
</evidence>
<dbReference type="InterPro" id="IPR025714">
    <property type="entry name" value="Methyltranfer_dom"/>
</dbReference>
<dbReference type="PANTHER" id="PTHR13369">
    <property type="match status" value="1"/>
</dbReference>
<evidence type="ECO:0000256" key="1">
    <source>
        <dbReference type="SAM" id="MobiDB-lite"/>
    </source>
</evidence>
<keyword evidence="4" id="KW-1185">Reference proteome</keyword>
<dbReference type="AlphaFoldDB" id="A0AAD9DT99"/>
<dbReference type="CDD" id="cd02440">
    <property type="entry name" value="AdoMet_MTases"/>
    <property type="match status" value="1"/>
</dbReference>
<feature type="compositionally biased region" description="Low complexity" evidence="1">
    <location>
        <begin position="607"/>
        <end position="620"/>
    </location>
</feature>
<dbReference type="Proteomes" id="UP001239994">
    <property type="component" value="Unassembled WGS sequence"/>
</dbReference>
<feature type="region of interest" description="Disordered" evidence="1">
    <location>
        <begin position="448"/>
        <end position="487"/>
    </location>
</feature>
<feature type="compositionally biased region" description="Polar residues" evidence="1">
    <location>
        <begin position="448"/>
        <end position="458"/>
    </location>
</feature>
<evidence type="ECO:0000313" key="3">
    <source>
        <dbReference type="EMBL" id="KAK1791929.1"/>
    </source>
</evidence>
<evidence type="ECO:0000313" key="4">
    <source>
        <dbReference type="Proteomes" id="UP001239994"/>
    </source>
</evidence>